<proteinExistence type="predicted"/>
<dbReference type="EMBL" id="CM011687">
    <property type="protein sequence ID" value="TMS10909.1"/>
    <property type="molecule type" value="Genomic_DNA"/>
</dbReference>
<accession>A0ACD3QWR0</accession>
<name>A0ACD3QWR0_LARCR</name>
<gene>
    <name evidence="1" type="ORF">E3U43_019902</name>
</gene>
<keyword evidence="2" id="KW-1185">Reference proteome</keyword>
<protein>
    <submittedName>
        <fullName evidence="1">Uncharacterized protein</fullName>
    </submittedName>
</protein>
<evidence type="ECO:0000313" key="2">
    <source>
        <dbReference type="Proteomes" id="UP000793456"/>
    </source>
</evidence>
<dbReference type="Proteomes" id="UP000793456">
    <property type="component" value="Chromosome XIV"/>
</dbReference>
<evidence type="ECO:0000313" key="1">
    <source>
        <dbReference type="EMBL" id="TMS10909.1"/>
    </source>
</evidence>
<organism evidence="1 2">
    <name type="scientific">Larimichthys crocea</name>
    <name type="common">Large yellow croaker</name>
    <name type="synonym">Pseudosciaena crocea</name>
    <dbReference type="NCBI Taxonomy" id="215358"/>
    <lineage>
        <taxon>Eukaryota</taxon>
        <taxon>Metazoa</taxon>
        <taxon>Chordata</taxon>
        <taxon>Craniata</taxon>
        <taxon>Vertebrata</taxon>
        <taxon>Euteleostomi</taxon>
        <taxon>Actinopterygii</taxon>
        <taxon>Neopterygii</taxon>
        <taxon>Teleostei</taxon>
        <taxon>Neoteleostei</taxon>
        <taxon>Acanthomorphata</taxon>
        <taxon>Eupercaria</taxon>
        <taxon>Sciaenidae</taxon>
        <taxon>Larimichthys</taxon>
    </lineage>
</organism>
<sequence>MESVVRVKKSLRTPIRKLTSCVSGVKERRLCAKRRNRRGRGGGGRGGCNRMGRTPPLRTAHPNDPLVFRSYQADLEKERKLREAMNAQKNAERAAMRAHFRTKYQLSESLKDTNHLRSVGGKVSLPHELSKIIHPETKTKDNGFNLLSAFQGLSFDTVALTGRKHSKTSTPAPARRDSCKVM</sequence>
<comment type="caution">
    <text evidence="1">The sequence shown here is derived from an EMBL/GenBank/DDBJ whole genome shotgun (WGS) entry which is preliminary data.</text>
</comment>
<reference evidence="1" key="1">
    <citation type="submission" date="2018-11" db="EMBL/GenBank/DDBJ databases">
        <title>The sequence and de novo assembly of Larimichthys crocea genome using PacBio and Hi-C technologies.</title>
        <authorList>
            <person name="Xu P."/>
            <person name="Chen B."/>
            <person name="Zhou Z."/>
            <person name="Ke Q."/>
            <person name="Wu Y."/>
            <person name="Bai H."/>
            <person name="Pu F."/>
        </authorList>
    </citation>
    <scope>NUCLEOTIDE SEQUENCE</scope>
    <source>
        <tissue evidence="1">Muscle</tissue>
    </source>
</reference>